<feature type="chain" id="PRO_5028844527" description="OBG-type G domain-containing protein" evidence="5">
    <location>
        <begin position="24"/>
        <end position="601"/>
    </location>
</feature>
<keyword evidence="9" id="KW-1185">Reference proteome</keyword>
<dbReference type="PANTHER" id="PTHR11702">
    <property type="entry name" value="DEVELOPMENTALLY REGULATED GTP-BINDING PROTEIN-RELATED"/>
    <property type="match status" value="1"/>
</dbReference>
<dbReference type="InterPro" id="IPR045086">
    <property type="entry name" value="OBG_GTPase"/>
</dbReference>
<dbReference type="SUPFAM" id="SSF82051">
    <property type="entry name" value="Obg GTP-binding protein N-terminal domain"/>
    <property type="match status" value="1"/>
</dbReference>
<accession>A0A7C8IL28</accession>
<sequence length="601" mass="65292">MPPRCSPASALFLPFLYPTLFRALPRVPRAGFSTSPPTSTSIAENGSDSTETSTTNDAIPVSRLNPPPDDYAISSFADKARITILAGGGGHGCISFLREAFLANGPANGGDGGHGGNVYIQAVHGENSLHKLARRRVIRAGRGKTGQGSNRGGARGEDVVIQVPIGTVVREIERIDPMDEENVLYRQAREKEREYEKLVREAEVAAQASEEAGVGESEALRLTIDLPEPPERPNAHKFVLYPGMSPGERRNLSLPRLPSRERLYAQPEPSIHLDLSVASPRPILLAAGGLGGLGNPHFVSKDRPRPLFATKGERAVRMQLELELKLLADVGFVGLPNAGKSTLLRALTRSRARVGNWAFTTLQPNIGTVVLDNHKGRPIVKSRSPGPSPSHSVIHDATFGSVVVSNQPQIGEAPEPRKRFTIADIPGLIEGAHLDRGLGIEFLRHVERAGVLAFVIDLNAGDAVKALKSLWTEVGLYARMREDEERERETSERIDWQGDGTNLATGRMIIADLPEPVAEPTGLHIAAKPWFVIATKGDLPGTEENFKKLKEYLDAVTNGKERHPSNVEHAWTEDCQAIPVSAIHGQGVDRIVHWTLELLDD</sequence>
<dbReference type="OrthoDB" id="347018at2759"/>
<evidence type="ECO:0000256" key="4">
    <source>
        <dbReference type="SAM" id="MobiDB-lite"/>
    </source>
</evidence>
<evidence type="ECO:0008006" key="10">
    <source>
        <dbReference type="Google" id="ProtNLM"/>
    </source>
</evidence>
<dbReference type="EMBL" id="WUBL01000091">
    <property type="protein sequence ID" value="KAF2966341.1"/>
    <property type="molecule type" value="Genomic_DNA"/>
</dbReference>
<evidence type="ECO:0000259" key="7">
    <source>
        <dbReference type="PROSITE" id="PS51883"/>
    </source>
</evidence>
<evidence type="ECO:0000259" key="6">
    <source>
        <dbReference type="PROSITE" id="PS51710"/>
    </source>
</evidence>
<evidence type="ECO:0000256" key="3">
    <source>
        <dbReference type="SAM" id="Coils"/>
    </source>
</evidence>
<feature type="compositionally biased region" description="Polar residues" evidence="4">
    <location>
        <begin position="32"/>
        <end position="57"/>
    </location>
</feature>
<dbReference type="PANTHER" id="PTHR11702:SF31">
    <property type="entry name" value="MITOCHONDRIAL RIBOSOME-ASSOCIATED GTPASE 2"/>
    <property type="match status" value="1"/>
</dbReference>
<protein>
    <recommendedName>
        <fullName evidence="10">OBG-type G domain-containing protein</fullName>
    </recommendedName>
</protein>
<dbReference type="GO" id="GO:0042254">
    <property type="term" value="P:ribosome biogenesis"/>
    <property type="evidence" value="ECO:0007669"/>
    <property type="project" value="UniProtKB-UniRule"/>
</dbReference>
<dbReference type="AlphaFoldDB" id="A0A7C8IL28"/>
<evidence type="ECO:0000256" key="1">
    <source>
        <dbReference type="ARBA" id="ARBA00022741"/>
    </source>
</evidence>
<organism evidence="8 9">
    <name type="scientific">Xylaria multiplex</name>
    <dbReference type="NCBI Taxonomy" id="323545"/>
    <lineage>
        <taxon>Eukaryota</taxon>
        <taxon>Fungi</taxon>
        <taxon>Dikarya</taxon>
        <taxon>Ascomycota</taxon>
        <taxon>Pezizomycotina</taxon>
        <taxon>Sordariomycetes</taxon>
        <taxon>Xylariomycetidae</taxon>
        <taxon>Xylariales</taxon>
        <taxon>Xylariaceae</taxon>
        <taxon>Xylaria</taxon>
    </lineage>
</organism>
<dbReference type="Pfam" id="PF01018">
    <property type="entry name" value="GTP1_OBG"/>
    <property type="match status" value="2"/>
</dbReference>
<comment type="caution">
    <text evidence="8">The sequence shown here is derived from an EMBL/GenBank/DDBJ whole genome shotgun (WGS) entry which is preliminary data.</text>
</comment>
<dbReference type="Gene3D" id="2.70.210.12">
    <property type="entry name" value="GTP1/OBG domain"/>
    <property type="match status" value="2"/>
</dbReference>
<dbReference type="InterPro" id="IPR027417">
    <property type="entry name" value="P-loop_NTPase"/>
</dbReference>
<dbReference type="PRINTS" id="PR00326">
    <property type="entry name" value="GTP1OBG"/>
</dbReference>
<dbReference type="InterPro" id="IPR006073">
    <property type="entry name" value="GTP-bd"/>
</dbReference>
<dbReference type="Gene3D" id="3.40.50.300">
    <property type="entry name" value="P-loop containing nucleotide triphosphate hydrolases"/>
    <property type="match status" value="1"/>
</dbReference>
<keyword evidence="5" id="KW-0732">Signal</keyword>
<dbReference type="GO" id="GO:0003924">
    <property type="term" value="F:GTPase activity"/>
    <property type="evidence" value="ECO:0007669"/>
    <property type="project" value="InterPro"/>
</dbReference>
<dbReference type="InParanoid" id="A0A7C8IL28"/>
<evidence type="ECO:0000313" key="8">
    <source>
        <dbReference type="EMBL" id="KAF2966341.1"/>
    </source>
</evidence>
<dbReference type="Pfam" id="PF01926">
    <property type="entry name" value="MMR_HSR1"/>
    <property type="match status" value="1"/>
</dbReference>
<keyword evidence="3" id="KW-0175">Coiled coil</keyword>
<dbReference type="GO" id="GO:0005739">
    <property type="term" value="C:mitochondrion"/>
    <property type="evidence" value="ECO:0007669"/>
    <property type="project" value="TreeGrafter"/>
</dbReference>
<dbReference type="GO" id="GO:0005525">
    <property type="term" value="F:GTP binding"/>
    <property type="evidence" value="ECO:0007669"/>
    <property type="project" value="UniProtKB-KW"/>
</dbReference>
<gene>
    <name evidence="8" type="ORF">GQX73_g7234</name>
</gene>
<reference evidence="8 9" key="1">
    <citation type="submission" date="2019-12" db="EMBL/GenBank/DDBJ databases">
        <title>Draft genome sequence of the ascomycete Xylaria multiplex DSM 110363.</title>
        <authorList>
            <person name="Buettner E."/>
            <person name="Kellner H."/>
        </authorList>
    </citation>
    <scope>NUCLEOTIDE SEQUENCE [LARGE SCALE GENOMIC DNA]</scope>
    <source>
        <strain evidence="8 9">DSM 110363</strain>
    </source>
</reference>
<dbReference type="SUPFAM" id="SSF52540">
    <property type="entry name" value="P-loop containing nucleoside triphosphate hydrolases"/>
    <property type="match status" value="1"/>
</dbReference>
<dbReference type="Proteomes" id="UP000481858">
    <property type="component" value="Unassembled WGS sequence"/>
</dbReference>
<keyword evidence="2" id="KW-0342">GTP-binding</keyword>
<proteinExistence type="predicted"/>
<feature type="coiled-coil region" evidence="3">
    <location>
        <begin position="178"/>
        <end position="212"/>
    </location>
</feature>
<feature type="domain" description="OBG-type G" evidence="6">
    <location>
        <begin position="328"/>
        <end position="600"/>
    </location>
</feature>
<dbReference type="PROSITE" id="PS51883">
    <property type="entry name" value="OBG"/>
    <property type="match status" value="1"/>
</dbReference>
<dbReference type="CDD" id="cd01898">
    <property type="entry name" value="Obg"/>
    <property type="match status" value="1"/>
</dbReference>
<evidence type="ECO:0000313" key="9">
    <source>
        <dbReference type="Proteomes" id="UP000481858"/>
    </source>
</evidence>
<dbReference type="FunCoup" id="A0A7C8IL28">
    <property type="interactions" value="454"/>
</dbReference>
<keyword evidence="1" id="KW-0547">Nucleotide-binding</keyword>
<dbReference type="InterPro" id="IPR031167">
    <property type="entry name" value="G_OBG"/>
</dbReference>
<name>A0A7C8IL28_9PEZI</name>
<dbReference type="PROSITE" id="PS51710">
    <property type="entry name" value="G_OBG"/>
    <property type="match status" value="1"/>
</dbReference>
<evidence type="ECO:0000256" key="5">
    <source>
        <dbReference type="SAM" id="SignalP"/>
    </source>
</evidence>
<evidence type="ECO:0000256" key="2">
    <source>
        <dbReference type="ARBA" id="ARBA00023134"/>
    </source>
</evidence>
<dbReference type="InterPro" id="IPR006169">
    <property type="entry name" value="GTP1_OBG_dom"/>
</dbReference>
<feature type="signal peptide" evidence="5">
    <location>
        <begin position="1"/>
        <end position="23"/>
    </location>
</feature>
<feature type="domain" description="Obg" evidence="7">
    <location>
        <begin position="74"/>
        <end position="327"/>
    </location>
</feature>
<dbReference type="InterPro" id="IPR036726">
    <property type="entry name" value="GTP1_OBG_dom_sf"/>
</dbReference>
<feature type="region of interest" description="Disordered" evidence="4">
    <location>
        <begin position="32"/>
        <end position="65"/>
    </location>
</feature>